<protein>
    <submittedName>
        <fullName evidence="1">Uncharacterized protein</fullName>
    </submittedName>
</protein>
<evidence type="ECO:0000313" key="1">
    <source>
        <dbReference type="EMBL" id="UXE64653.1"/>
    </source>
</evidence>
<sequence length="24" mass="2829">MKTKRSHQRWVHPVLPEFPITIAG</sequence>
<dbReference type="KEGG" id="wna:KA717_13555"/>
<proteinExistence type="predicted"/>
<accession>A0A977L365</accession>
<reference evidence="1" key="1">
    <citation type="submission" date="2021-04" db="EMBL/GenBank/DDBJ databases">
        <title>Genome sequence of Woronichinia naegeliana from Washington state freshwater lake bloom.</title>
        <authorList>
            <person name="Dreher T.W."/>
        </authorList>
    </citation>
    <scope>NUCLEOTIDE SEQUENCE</scope>
    <source>
        <strain evidence="1">WA131</strain>
    </source>
</reference>
<dbReference type="AlphaFoldDB" id="A0A977L365"/>
<name>A0A977L365_9CYAN</name>
<dbReference type="EMBL" id="CP073041">
    <property type="protein sequence ID" value="UXE64653.1"/>
    <property type="molecule type" value="Genomic_DNA"/>
</dbReference>
<gene>
    <name evidence="1" type="ORF">KA717_13555</name>
</gene>
<organism evidence="1">
    <name type="scientific">Woronichinia naegeliana WA131</name>
    <dbReference type="NCBI Taxonomy" id="2824559"/>
    <lineage>
        <taxon>Bacteria</taxon>
        <taxon>Bacillati</taxon>
        <taxon>Cyanobacteriota</taxon>
        <taxon>Cyanophyceae</taxon>
        <taxon>Synechococcales</taxon>
        <taxon>Coelosphaeriaceae</taxon>
        <taxon>Woronichinia</taxon>
    </lineage>
</organism>
<dbReference type="Proteomes" id="UP001065613">
    <property type="component" value="Chromosome"/>
</dbReference>